<dbReference type="InterPro" id="IPR018977">
    <property type="entry name" value="NurA_domain"/>
</dbReference>
<dbReference type="AlphaFoldDB" id="A0A7C4TXI7"/>
<dbReference type="SMART" id="SM00933">
    <property type="entry name" value="NurA"/>
    <property type="match status" value="1"/>
</dbReference>
<reference evidence="2" key="1">
    <citation type="journal article" date="2020" name="mSystems">
        <title>Genome- and Community-Level Interaction Insights into Carbon Utilization and Element Cycling Functions of Hydrothermarchaeota in Hydrothermal Sediment.</title>
        <authorList>
            <person name="Zhou Z."/>
            <person name="Liu Y."/>
            <person name="Xu W."/>
            <person name="Pan J."/>
            <person name="Luo Z.H."/>
            <person name="Li M."/>
        </authorList>
    </citation>
    <scope>NUCLEOTIDE SEQUENCE [LARGE SCALE GENOMIC DNA]</scope>
    <source>
        <strain evidence="2">SpSt-794</strain>
    </source>
</reference>
<protein>
    <submittedName>
        <fullName evidence="2">DNA double-strand break repair nuclease NurA</fullName>
    </submittedName>
</protein>
<gene>
    <name evidence="2" type="ORF">ENV82_04925</name>
</gene>
<feature type="domain" description="NurA" evidence="1">
    <location>
        <begin position="75"/>
        <end position="332"/>
    </location>
</feature>
<proteinExistence type="predicted"/>
<evidence type="ECO:0000313" key="2">
    <source>
        <dbReference type="EMBL" id="HGW60754.1"/>
    </source>
</evidence>
<dbReference type="Pfam" id="PF09376">
    <property type="entry name" value="NurA"/>
    <property type="match status" value="1"/>
</dbReference>
<organism evidence="2">
    <name type="scientific">Caldisericum exile</name>
    <dbReference type="NCBI Taxonomy" id="693075"/>
    <lineage>
        <taxon>Bacteria</taxon>
        <taxon>Pseudomonadati</taxon>
        <taxon>Caldisericota/Cryosericota group</taxon>
        <taxon>Caldisericota</taxon>
        <taxon>Caldisericia</taxon>
        <taxon>Caldisericales</taxon>
        <taxon>Caldisericaceae</taxon>
        <taxon>Caldisericum</taxon>
    </lineage>
</organism>
<comment type="caution">
    <text evidence="2">The sequence shown here is derived from an EMBL/GenBank/DDBJ whole genome shotgun (WGS) entry which is preliminary data.</text>
</comment>
<sequence>MDLDKDFLNSIEELLKYYKEKEVERENLLKTLTETIYKIKPEFFLNLETKPHYNFGRFTEPFKKRKISLKENFEYTIAAVDGSRITINEEFPVPFFVIQTACIFESILQSPQYKKDIRKKFFFKDEDIFDERSGIEISADAINLKMLLAESAHLDDFIKTEQPQVALIDGSLVLWGLKKIIETAGTKEIIRAYTHVLTTAKSLNIPIAGYISGSRSKEVVKSIALFLEEHRGKLTEDTSKCINDIELMDELLEPYEISSIFSSTEQLILEYREKIYFFFLKTKYEVARIEIPEYVYKSQELFDLLINVVINEIEKGDGYPNILKLAHFEADLKKEDKNLIESFIIQKLNEAHIFNSKYLFKLTKQI</sequence>
<accession>A0A7C4TXI7</accession>
<name>A0A7C4TXI7_9BACT</name>
<evidence type="ECO:0000259" key="1">
    <source>
        <dbReference type="SMART" id="SM00933"/>
    </source>
</evidence>
<dbReference type="EMBL" id="DTHV01000147">
    <property type="protein sequence ID" value="HGW60754.1"/>
    <property type="molecule type" value="Genomic_DNA"/>
</dbReference>